<gene>
    <name evidence="2" type="ORF">DFR36_10869</name>
</gene>
<reference evidence="2 3" key="1">
    <citation type="submission" date="2018-05" db="EMBL/GenBank/DDBJ databases">
        <title>Genomic Encyclopedia of Type Strains, Phase IV (KMG-IV): sequencing the most valuable type-strain genomes for metagenomic binning, comparative biology and taxonomic classification.</title>
        <authorList>
            <person name="Goeker M."/>
        </authorList>
    </citation>
    <scope>NUCLEOTIDE SEQUENCE [LARGE SCALE GENOMIC DNA]</scope>
    <source>
        <strain evidence="2 3">DSM 26006</strain>
    </source>
</reference>
<dbReference type="Gene3D" id="1.20.120.520">
    <property type="entry name" value="nmb1532 protein domain like"/>
    <property type="match status" value="1"/>
</dbReference>
<feature type="domain" description="Hemerythrin-like" evidence="1">
    <location>
        <begin position="23"/>
        <end position="161"/>
    </location>
</feature>
<accession>A0A317R8H4</accession>
<dbReference type="InterPro" id="IPR012312">
    <property type="entry name" value="Hemerythrin-like"/>
</dbReference>
<evidence type="ECO:0000259" key="1">
    <source>
        <dbReference type="Pfam" id="PF01814"/>
    </source>
</evidence>
<dbReference type="Proteomes" id="UP000246483">
    <property type="component" value="Unassembled WGS sequence"/>
</dbReference>
<dbReference type="RefSeq" id="WP_110012425.1">
    <property type="nucleotide sequence ID" value="NZ_QGUB01000008.1"/>
</dbReference>
<dbReference type="OrthoDB" id="8898809at2"/>
<evidence type="ECO:0000313" key="3">
    <source>
        <dbReference type="Proteomes" id="UP000246483"/>
    </source>
</evidence>
<evidence type="ECO:0000313" key="2">
    <source>
        <dbReference type="EMBL" id="PWW44392.1"/>
    </source>
</evidence>
<dbReference type="AlphaFoldDB" id="A0A317R8H4"/>
<proteinExistence type="predicted"/>
<dbReference type="Pfam" id="PF01814">
    <property type="entry name" value="Hemerythrin"/>
    <property type="match status" value="1"/>
</dbReference>
<dbReference type="EMBL" id="QGUB01000008">
    <property type="protein sequence ID" value="PWW44392.1"/>
    <property type="molecule type" value="Genomic_DNA"/>
</dbReference>
<keyword evidence="3" id="KW-1185">Reference proteome</keyword>
<dbReference type="CDD" id="cd12108">
    <property type="entry name" value="Hr-like"/>
    <property type="match status" value="1"/>
</dbReference>
<comment type="caution">
    <text evidence="2">The sequence shown here is derived from an EMBL/GenBank/DDBJ whole genome shotgun (WGS) entry which is preliminary data.</text>
</comment>
<sequence length="188" mass="20564">MSTGSRVGLPGLHSPGAGFDEPFAMLDACHDRVRRSLALLARLRTYLREQGCDASARQAARDVLRYFDIAAPLHHEDEERHIFPLLLAGSPDPEVTALVRQLQQDHLDMAERWAAARGALQALAEGTAERLDGAAEEALDRFAASYADHLRHEDEAVYPAAQALVDREAERAMGREMAARRGARTAGG</sequence>
<name>A0A317R8H4_9BURK</name>
<organism evidence="2 3">
    <name type="scientific">Melaminivora alkalimesophila</name>
    <dbReference type="NCBI Taxonomy" id="1165852"/>
    <lineage>
        <taxon>Bacteria</taxon>
        <taxon>Pseudomonadati</taxon>
        <taxon>Pseudomonadota</taxon>
        <taxon>Betaproteobacteria</taxon>
        <taxon>Burkholderiales</taxon>
        <taxon>Comamonadaceae</taxon>
        <taxon>Melaminivora</taxon>
    </lineage>
</organism>
<protein>
    <submittedName>
        <fullName evidence="2">Hemerythrin HHE cation binding domain-containing protein</fullName>
    </submittedName>
</protein>